<evidence type="ECO:0000256" key="4">
    <source>
        <dbReference type="ARBA" id="ARBA00022741"/>
    </source>
</evidence>
<protein>
    <recommendedName>
        <fullName evidence="1">non-specific serine/threonine protein kinase</fullName>
        <ecNumber evidence="1">2.7.11.1</ecNumber>
    </recommendedName>
</protein>
<dbReference type="PANTHER" id="PTHR24343">
    <property type="entry name" value="SERINE/THREONINE KINASE"/>
    <property type="match status" value="1"/>
</dbReference>
<evidence type="ECO:0000313" key="11">
    <source>
        <dbReference type="Proteomes" id="UP000001640"/>
    </source>
</evidence>
<dbReference type="Gene3D" id="3.30.200.20">
    <property type="entry name" value="Phosphorylase Kinase, domain 1"/>
    <property type="match status" value="1"/>
</dbReference>
<feature type="domain" description="Protein kinase" evidence="9">
    <location>
        <begin position="10"/>
        <end position="324"/>
    </location>
</feature>
<keyword evidence="4" id="KW-0547">Nucleotide-binding</keyword>
<dbReference type="STRING" id="1064592.G0VBL1"/>
<evidence type="ECO:0000256" key="3">
    <source>
        <dbReference type="ARBA" id="ARBA00022679"/>
    </source>
</evidence>
<dbReference type="Gene3D" id="1.10.510.10">
    <property type="entry name" value="Transferase(Phosphotransferase) domain 1"/>
    <property type="match status" value="1"/>
</dbReference>
<evidence type="ECO:0000256" key="7">
    <source>
        <dbReference type="ARBA" id="ARBA00047899"/>
    </source>
</evidence>
<dbReference type="Pfam" id="PF00069">
    <property type="entry name" value="Pkinase"/>
    <property type="match status" value="1"/>
</dbReference>
<dbReference type="GeneID" id="96901897"/>
<accession>G0VBL1</accession>
<dbReference type="InterPro" id="IPR008271">
    <property type="entry name" value="Ser/Thr_kinase_AS"/>
</dbReference>
<evidence type="ECO:0000256" key="6">
    <source>
        <dbReference type="ARBA" id="ARBA00022840"/>
    </source>
</evidence>
<name>G0VBL1_NAUCA</name>
<evidence type="ECO:0000256" key="8">
    <source>
        <dbReference type="ARBA" id="ARBA00048679"/>
    </source>
</evidence>
<dbReference type="InParanoid" id="G0VBL1"/>
<reference evidence="10 11" key="1">
    <citation type="journal article" date="2011" name="Proc. Natl. Acad. Sci. U.S.A.">
        <title>Evolutionary erosion of yeast sex chromosomes by mating-type switching accidents.</title>
        <authorList>
            <person name="Gordon J.L."/>
            <person name="Armisen D."/>
            <person name="Proux-Wera E."/>
            <person name="Oheigeartaigh S.S."/>
            <person name="Byrne K.P."/>
            <person name="Wolfe K.H."/>
        </authorList>
    </citation>
    <scope>NUCLEOTIDE SEQUENCE [LARGE SCALE GENOMIC DNA]</scope>
    <source>
        <strain evidence="11">ATCC 76901 / BCRC 22586 / CBS 4309 / NBRC 1992 / NRRL Y-12630</strain>
    </source>
</reference>
<keyword evidence="5" id="KW-0418">Kinase</keyword>
<dbReference type="SMART" id="SM00220">
    <property type="entry name" value="S_TKc"/>
    <property type="match status" value="1"/>
</dbReference>
<keyword evidence="11" id="KW-1185">Reference proteome</keyword>
<dbReference type="SUPFAM" id="SSF56112">
    <property type="entry name" value="Protein kinase-like (PK-like)"/>
    <property type="match status" value="1"/>
</dbReference>
<dbReference type="EMBL" id="HE576753">
    <property type="protein sequence ID" value="CCC68337.1"/>
    <property type="molecule type" value="Genomic_DNA"/>
</dbReference>
<keyword evidence="2" id="KW-0723">Serine/threonine-protein kinase</keyword>
<dbReference type="GO" id="GO:0004674">
    <property type="term" value="F:protein serine/threonine kinase activity"/>
    <property type="evidence" value="ECO:0007669"/>
    <property type="project" value="UniProtKB-KW"/>
</dbReference>
<evidence type="ECO:0000313" key="10">
    <source>
        <dbReference type="EMBL" id="CCC68337.1"/>
    </source>
</evidence>
<keyword evidence="6" id="KW-0067">ATP-binding</keyword>
<organism evidence="10 11">
    <name type="scientific">Naumovozyma castellii</name>
    <name type="common">Yeast</name>
    <name type="synonym">Saccharomyces castellii</name>
    <dbReference type="NCBI Taxonomy" id="27288"/>
    <lineage>
        <taxon>Eukaryota</taxon>
        <taxon>Fungi</taxon>
        <taxon>Dikarya</taxon>
        <taxon>Ascomycota</taxon>
        <taxon>Saccharomycotina</taxon>
        <taxon>Saccharomycetes</taxon>
        <taxon>Saccharomycetales</taxon>
        <taxon>Saccharomycetaceae</taxon>
        <taxon>Naumovozyma</taxon>
    </lineage>
</organism>
<sequence length="441" mass="50726">MLCNCKINNFTLVLQAGSGAYGLVFQAIDNNNNNQQVAIKAVLKQPLPAHLPEEEKSCIIKTQLLQYFQNNNNELVLPTIELATIRNLTPKQLTKIPHYKEIQLHLKVHSHKNIVSIHQVLEGTIATFIVMDYYPIDLFTSIVDLEHFVQDGILIKKVFLQLCSAIDYCHEMDVYHCDIKPENLLLDDDDNVYLCDFGLSTTSPFLTPNVSIGSSYYMAPERISYDENRVDNDDDELPNCNGDIWSLGIILINLTCIRNPWLKAHHDEDNTFHYFLKDTNVLKKILPISDSLFYILTKILQVNPHNRIDIKSLMNEIVNIEQFTTSGPLNYVPRLSKELFAKYVAIDETINTDYDDYIYKSYTTNENQFNENDNYNEDEYSCNTNSLITSSMETTPYDSDANDNFNDNTNNNNNKNLMKKMVHLKMKENLSNVKMDLSATN</sequence>
<dbReference type="GO" id="GO:0005737">
    <property type="term" value="C:cytoplasm"/>
    <property type="evidence" value="ECO:0007669"/>
    <property type="project" value="TreeGrafter"/>
</dbReference>
<dbReference type="PANTHER" id="PTHR24343:SF541">
    <property type="entry name" value="SERINE_THREONINE-PROTEIN KINASE SKS1-RELATED"/>
    <property type="match status" value="1"/>
</dbReference>
<comment type="catalytic activity">
    <reaction evidence="8">
        <text>L-seryl-[protein] + ATP = O-phospho-L-seryl-[protein] + ADP + H(+)</text>
        <dbReference type="Rhea" id="RHEA:17989"/>
        <dbReference type="Rhea" id="RHEA-COMP:9863"/>
        <dbReference type="Rhea" id="RHEA-COMP:11604"/>
        <dbReference type="ChEBI" id="CHEBI:15378"/>
        <dbReference type="ChEBI" id="CHEBI:29999"/>
        <dbReference type="ChEBI" id="CHEBI:30616"/>
        <dbReference type="ChEBI" id="CHEBI:83421"/>
        <dbReference type="ChEBI" id="CHEBI:456216"/>
        <dbReference type="EC" id="2.7.11.1"/>
    </reaction>
</comment>
<dbReference type="AlphaFoldDB" id="G0VBL1"/>
<dbReference type="EC" id="2.7.11.1" evidence="1"/>
<dbReference type="InterPro" id="IPR011009">
    <property type="entry name" value="Kinase-like_dom_sf"/>
</dbReference>
<dbReference type="GO" id="GO:0005634">
    <property type="term" value="C:nucleus"/>
    <property type="evidence" value="ECO:0007669"/>
    <property type="project" value="TreeGrafter"/>
</dbReference>
<dbReference type="InterPro" id="IPR000719">
    <property type="entry name" value="Prot_kinase_dom"/>
</dbReference>
<dbReference type="OMA" id="LMVEMAN"/>
<evidence type="ECO:0000256" key="1">
    <source>
        <dbReference type="ARBA" id="ARBA00012513"/>
    </source>
</evidence>
<dbReference type="KEGG" id="ncs:NCAS_0B02530"/>
<dbReference type="eggNOG" id="KOG0583">
    <property type="taxonomic scope" value="Eukaryota"/>
</dbReference>
<dbReference type="PROSITE" id="PS50011">
    <property type="entry name" value="PROTEIN_KINASE_DOM"/>
    <property type="match status" value="1"/>
</dbReference>
<gene>
    <name evidence="10" type="primary">NCAS0B02530</name>
    <name evidence="10" type="ordered locus">NCAS_0B02530</name>
</gene>
<proteinExistence type="predicted"/>
<reference key="2">
    <citation type="submission" date="2011-08" db="EMBL/GenBank/DDBJ databases">
        <title>Genome sequence of Naumovozyma castellii.</title>
        <authorList>
            <person name="Gordon J.L."/>
            <person name="Armisen D."/>
            <person name="Proux-Wera E."/>
            <person name="OhEigeartaigh S.S."/>
            <person name="Byrne K.P."/>
            <person name="Wolfe K.H."/>
        </authorList>
    </citation>
    <scope>NUCLEOTIDE SEQUENCE</scope>
    <source>
        <strain>Type strain:CBS 4309</strain>
    </source>
</reference>
<dbReference type="HOGENOM" id="CLU_000288_172_4_1"/>
<evidence type="ECO:0000259" key="9">
    <source>
        <dbReference type="PROSITE" id="PS50011"/>
    </source>
</evidence>
<dbReference type="Proteomes" id="UP000001640">
    <property type="component" value="Chromosome 2"/>
</dbReference>
<dbReference type="GO" id="GO:0005524">
    <property type="term" value="F:ATP binding"/>
    <property type="evidence" value="ECO:0007669"/>
    <property type="project" value="UniProtKB-KW"/>
</dbReference>
<dbReference type="RefSeq" id="XP_003674711.1">
    <property type="nucleotide sequence ID" value="XM_003674663.1"/>
</dbReference>
<evidence type="ECO:0000256" key="2">
    <source>
        <dbReference type="ARBA" id="ARBA00022527"/>
    </source>
</evidence>
<evidence type="ECO:0000256" key="5">
    <source>
        <dbReference type="ARBA" id="ARBA00022777"/>
    </source>
</evidence>
<dbReference type="PROSITE" id="PS00108">
    <property type="entry name" value="PROTEIN_KINASE_ST"/>
    <property type="match status" value="1"/>
</dbReference>
<keyword evidence="3" id="KW-0808">Transferase</keyword>
<comment type="catalytic activity">
    <reaction evidence="7">
        <text>L-threonyl-[protein] + ATP = O-phospho-L-threonyl-[protein] + ADP + H(+)</text>
        <dbReference type="Rhea" id="RHEA:46608"/>
        <dbReference type="Rhea" id="RHEA-COMP:11060"/>
        <dbReference type="Rhea" id="RHEA-COMP:11605"/>
        <dbReference type="ChEBI" id="CHEBI:15378"/>
        <dbReference type="ChEBI" id="CHEBI:30013"/>
        <dbReference type="ChEBI" id="CHEBI:30616"/>
        <dbReference type="ChEBI" id="CHEBI:61977"/>
        <dbReference type="ChEBI" id="CHEBI:456216"/>
        <dbReference type="EC" id="2.7.11.1"/>
    </reaction>
</comment>
<dbReference type="OrthoDB" id="541276at2759"/>